<evidence type="ECO:0000256" key="1">
    <source>
        <dbReference type="ARBA" id="ARBA00023015"/>
    </source>
</evidence>
<dbReference type="InterPro" id="IPR052973">
    <property type="entry name" value="Fungal_sec-metab_reg_TF"/>
</dbReference>
<organism evidence="5 6">
    <name type="scientific">Aspergillus terreus</name>
    <dbReference type="NCBI Taxonomy" id="33178"/>
    <lineage>
        <taxon>Eukaryota</taxon>
        <taxon>Fungi</taxon>
        <taxon>Dikarya</taxon>
        <taxon>Ascomycota</taxon>
        <taxon>Pezizomycotina</taxon>
        <taxon>Eurotiomycetes</taxon>
        <taxon>Eurotiomycetidae</taxon>
        <taxon>Eurotiales</taxon>
        <taxon>Aspergillaceae</taxon>
        <taxon>Aspergillus</taxon>
        <taxon>Aspergillus subgen. Circumdati</taxon>
    </lineage>
</organism>
<evidence type="ECO:0000313" key="6">
    <source>
        <dbReference type="Proteomes" id="UP000452235"/>
    </source>
</evidence>
<evidence type="ECO:0000256" key="2">
    <source>
        <dbReference type="ARBA" id="ARBA00023163"/>
    </source>
</evidence>
<dbReference type="EMBL" id="BLJY01000011">
    <property type="protein sequence ID" value="GFF19995.1"/>
    <property type="molecule type" value="Genomic_DNA"/>
</dbReference>
<dbReference type="PANTHER" id="PTHR35392:SF4">
    <property type="entry name" value="ZN(II)2CYS6 TRANSCRIPTION FACTOR (EUROFUNG)"/>
    <property type="match status" value="1"/>
</dbReference>
<keyword evidence="6" id="KW-1185">Reference proteome</keyword>
<dbReference type="VEuPathDB" id="FungiDB:ATEG_03844"/>
<evidence type="ECO:0000313" key="5">
    <source>
        <dbReference type="EMBL" id="GFF19995.1"/>
    </source>
</evidence>
<keyword evidence="1" id="KW-0805">Transcription regulation</keyword>
<evidence type="ECO:0000256" key="4">
    <source>
        <dbReference type="SAM" id="MobiDB-lite"/>
    </source>
</evidence>
<feature type="compositionally biased region" description="Polar residues" evidence="4">
    <location>
        <begin position="81"/>
        <end position="94"/>
    </location>
</feature>
<feature type="region of interest" description="Disordered" evidence="4">
    <location>
        <begin position="1"/>
        <end position="24"/>
    </location>
</feature>
<keyword evidence="2" id="KW-0804">Transcription</keyword>
<feature type="region of interest" description="Disordered" evidence="4">
    <location>
        <begin position="38"/>
        <end position="101"/>
    </location>
</feature>
<dbReference type="PANTHER" id="PTHR35392">
    <property type="entry name" value="ZN(II)2CYS6 TRANSCRIPTION FACTOR (EUROFUNG)-RELATED-RELATED"/>
    <property type="match status" value="1"/>
</dbReference>
<dbReference type="OrthoDB" id="5425448at2759"/>
<gene>
    <name evidence="5" type="ORF">ATEIFO6365_0011025500</name>
</gene>
<protein>
    <submittedName>
        <fullName evidence="5">Zn(II)2Cys6 transcription factor</fullName>
    </submittedName>
</protein>
<dbReference type="InterPro" id="IPR001138">
    <property type="entry name" value="Zn2Cys6_DnaBD"/>
</dbReference>
<accession>A0A5M3Z0H5</accession>
<name>A0A5M3Z0H5_ASPTE</name>
<dbReference type="Proteomes" id="UP000452235">
    <property type="component" value="Unassembled WGS sequence"/>
</dbReference>
<dbReference type="CDD" id="cd00067">
    <property type="entry name" value="GAL4"/>
    <property type="match status" value="1"/>
</dbReference>
<comment type="caution">
    <text evidence="5">The sequence shown here is derived from an EMBL/GenBank/DDBJ whole genome shotgun (WGS) entry which is preliminary data.</text>
</comment>
<evidence type="ECO:0000256" key="3">
    <source>
        <dbReference type="ARBA" id="ARBA00023242"/>
    </source>
</evidence>
<reference evidence="5 6" key="1">
    <citation type="submission" date="2020-01" db="EMBL/GenBank/DDBJ databases">
        <title>Aspergillus terreus IFO 6365 whole genome shotgun sequence.</title>
        <authorList>
            <person name="Kanamasa S."/>
            <person name="Takahashi H."/>
        </authorList>
    </citation>
    <scope>NUCLEOTIDE SEQUENCE [LARGE SCALE GENOMIC DNA]</scope>
    <source>
        <strain evidence="5 6">IFO 6365</strain>
    </source>
</reference>
<keyword evidence="3" id="KW-0539">Nucleus</keyword>
<sequence length="813" mass="90727">MDCGTAGTAAGIDPKILDNWQSDTAFSLPSPWEHAVYEQPLEWDTSQDSSEADGELVDLNSAQPSRPKDRSHVSHLGPRNDLSSDGSNQGTTSPDKFGLIDSTVEGTVSGTVSPRTLPSADDNFHLDESWPHIQLFNSMTAGMPMDASMFYPYTKEPSAVPNTVIVDDAASLPQEQGFSDLTPDQFFSFQNLPPQHYPYAEAWSETPSASHMVNQSPSSMSMGPQAPGKEINALREFQGAMRSLESRWLSNLESQLPTNMTSPASLSTIPPESGFFKEEPKGPDGFHYKSETSSVSGDFSGIYECSYSATSDDAPAFAERQLDEDGPWKTTDSDETSPAVSPPVPNTTAFMVSENPAESFIVSAPARSRASSTAAQRSSARPQPLALQTVATVRKRKQRSSTVNIDQNQAKPLQIVQEDGQGGSIASADFVSPPRGARRKGPLSMVGRANAGLRRKNKDTCVQCRLNKRKCDGNSPCDACRPTLHEQPCARACFANIVEYGTCNYISQRAVNHPTLDRSGRVRMEIPAEFDLQNLLSFLSERQGRFNIRASQSWGSLYVLDLSETYKFLRSLCDYNGNSRANFLEFIDRRIVESKDKSKNWLTCVKDCDPMNNVYSLLSQWNNMPSRASYSFVPLEANGEERPMDINNPEDRREILLAAQLSRIVCRMLEVEGFRKLERDFYNIKWKQISQETHLRFLGELGHILLTLRWRVSWWKRLGDGGQEPDPSKQHYVDRVDLLCRILYVYYTCVLAKLPSWSMADVPKGVWSTYADSANAVWDDFPVDPTDEGFQRWMERGRELIEQAGVPSRLPKV</sequence>
<dbReference type="GO" id="GO:0000981">
    <property type="term" value="F:DNA-binding transcription factor activity, RNA polymerase II-specific"/>
    <property type="evidence" value="ECO:0007669"/>
    <property type="project" value="InterPro"/>
</dbReference>
<dbReference type="PROSITE" id="PS00463">
    <property type="entry name" value="ZN2_CY6_FUNGAL_1"/>
    <property type="match status" value="1"/>
</dbReference>
<feature type="region of interest" description="Disordered" evidence="4">
    <location>
        <begin position="424"/>
        <end position="443"/>
    </location>
</feature>
<proteinExistence type="predicted"/>
<dbReference type="GO" id="GO:0008270">
    <property type="term" value="F:zinc ion binding"/>
    <property type="evidence" value="ECO:0007669"/>
    <property type="project" value="InterPro"/>
</dbReference>
<dbReference type="AlphaFoldDB" id="A0A5M3Z0H5"/>